<dbReference type="InterPro" id="IPR013701">
    <property type="entry name" value="Lhr-like_DEAD/DEAH_assoc"/>
</dbReference>
<dbReference type="GO" id="GO:0004386">
    <property type="term" value="F:helicase activity"/>
    <property type="evidence" value="ECO:0007669"/>
    <property type="project" value="UniProtKB-KW"/>
</dbReference>
<dbReference type="PANTHER" id="PTHR47962:SF5">
    <property type="entry name" value="ATP-DEPENDENT HELICASE LHR-RELATED"/>
    <property type="match status" value="1"/>
</dbReference>
<dbReference type="GO" id="GO:0005524">
    <property type="term" value="F:ATP binding"/>
    <property type="evidence" value="ECO:0007669"/>
    <property type="project" value="UniProtKB-KW"/>
</dbReference>
<evidence type="ECO:0000259" key="10">
    <source>
        <dbReference type="PROSITE" id="PS51194"/>
    </source>
</evidence>
<dbReference type="InterPro" id="IPR014001">
    <property type="entry name" value="Helicase_ATP-bd"/>
</dbReference>
<dbReference type="GO" id="GO:0006281">
    <property type="term" value="P:DNA repair"/>
    <property type="evidence" value="ECO:0007669"/>
    <property type="project" value="UniProtKB-KW"/>
</dbReference>
<dbReference type="SMART" id="SM00490">
    <property type="entry name" value="HELICc"/>
    <property type="match status" value="1"/>
</dbReference>
<dbReference type="Gene3D" id="3.40.50.300">
    <property type="entry name" value="P-loop containing nucleotide triphosphate hydrolases"/>
    <property type="match status" value="2"/>
</dbReference>
<dbReference type="InterPro" id="IPR003593">
    <property type="entry name" value="AAA+_ATPase"/>
</dbReference>
<dbReference type="Pfam" id="PF00270">
    <property type="entry name" value="DEAD"/>
    <property type="match status" value="1"/>
</dbReference>
<dbReference type="InterPro" id="IPR055367">
    <property type="entry name" value="WH4_Lhr"/>
</dbReference>
<dbReference type="Pfam" id="PF23235">
    <property type="entry name" value="WHD_3rd_Lhr"/>
    <property type="match status" value="1"/>
</dbReference>
<dbReference type="Pfam" id="PF00271">
    <property type="entry name" value="Helicase_C"/>
    <property type="match status" value="1"/>
</dbReference>
<evidence type="ECO:0000256" key="1">
    <source>
        <dbReference type="ARBA" id="ARBA00022741"/>
    </source>
</evidence>
<dbReference type="InterPro" id="IPR045628">
    <property type="entry name" value="Lhr_WH_dom"/>
</dbReference>
<keyword evidence="5" id="KW-0067">ATP-binding</keyword>
<gene>
    <name evidence="11" type="ORF">JF887_03050</name>
</gene>
<keyword evidence="7" id="KW-0234">DNA repair</keyword>
<dbReference type="InterPro" id="IPR055368">
    <property type="entry name" value="WH3_Lhr"/>
</dbReference>
<evidence type="ECO:0000256" key="5">
    <source>
        <dbReference type="ARBA" id="ARBA00022840"/>
    </source>
</evidence>
<dbReference type="InterPro" id="IPR027417">
    <property type="entry name" value="P-loop_NTPase"/>
</dbReference>
<evidence type="ECO:0000313" key="11">
    <source>
        <dbReference type="EMBL" id="MBJ7608397.1"/>
    </source>
</evidence>
<organism evidence="11 12">
    <name type="scientific">Candidatus Amunia macphersoniae</name>
    <dbReference type="NCBI Taxonomy" id="3127014"/>
    <lineage>
        <taxon>Bacteria</taxon>
        <taxon>Bacillati</taxon>
        <taxon>Candidatus Dormiibacterota</taxon>
        <taxon>Candidatus Dormibacteria</taxon>
        <taxon>Candidatus Aeolococcales</taxon>
        <taxon>Candidatus Aeolococcaceae</taxon>
        <taxon>Candidatus Amunia</taxon>
    </lineage>
</organism>
<sequence>MDALSLFSPAARAWFADALGEPTEVQTRGWPEIAAGANALLCAPTGSGKTLAAFMWFVDRLGRGTVPPEAERCRVLYISPLKALTVDVERNLRAPLRGIALEAERRGDPFAQARTAVRSGDTTAAERADLARHPADILITTPESLFLMLTSAARETLRSVRAVIVDEIHALAGTKRGAHLALSLERLAVLTGAEPQRIGLSATQRPLSEVARFLGGRDREVVVVDAGVRKPMELRVEVPVDDMGDLDQGADRGGATSATRAPRRSIWPAIAPRLLELIRSHRSTIVFVNSRRLAERLSGQLNDLAGDELVRAHHGSIAREQRTVVEEMLKEGRLPAIIATSSLELGIDMGAVDLVVQVGSPLTVASGLQRIGRAGHNVGDVSRGTIFPTHRGDLVETAAIAERMLVGAIEETRVPRNPLDVLAQQIVAMAALDTWDVADLRRTVIRAYPFADLGERAFEATLDMLDGRYPSEEFAELRARIVWDRVAGTVRGRAGAQRLAVTSGGTIPDRGLYSVNIFEDGRRVGELDEEMVYELRPGETFILGATTWRCVDITPQQVLVLPAPGEPGKIAFWHGDAVGRPFEVGVAVGAMVRELHAAPRPEALDRLRSRAGLDERAASNLLDHLTDQARATGAVPDDRTIVVERFRDQLGDWRLCVLTPFGARVHAPWSLVAAQRLRERMGTDVQTIHSDDGFVLRIADADTLPDAAELFLDPDDVVDAVTGQLEGSSLFASRFRENAARALLLPRRRPGQRTPLWQQRQRSAGLLKVVAHHPSFPILVETYRECLRDVFDLEALAGIMRAVRARQMRVVEVETAQPSPVASSLLFEYIAQYMYDGDAPLAERRAQALSLDRELLAELLGSDDLRELLDGDAIDATELELQRLDPVMHPRDIDQALDALRVIGDLTEAEAAARGIGTTWLAELVAARRAVRVRLAGEVRVIAADDAGRYRDALGVALPPGLATTHLAPVENARAALLRRYARTHVPFVAGDIATRWALPVGGVVDTLGALVKDGDVIAGHFRPGGADREYCHPDVLQRLRRRSLAALRREVEAVPPATLARFLSAWQGVGSRGRGHERLLEVLTQLQGMAVALSVLERDILPARMSYDGRLLDELIGAGEVVWQGRRAVGRDDGRIAVFLRGDAGALVAPPIDPPPSPLHAAIRDRLGSRGPAFARELLDACPGVPLDEVVDAVYDLVWAGEVTNDSLQPLRFLGPVRRHQRRPLMRLVPPRAQGRWSLIAAGAPASGGTERGIALAGSLLQRHGVLTREAVAAEGVVGGFAGLYPVLRAMEEAGRIRRGYFVEGCGAAQFALPGAVDALRSQRGAASAAVLLAAVDPASLFGAVLPWPALAGRAARAAGAYTIVSGGELRFFIERGGRSLLTAGEPDDVDIALLAEVASRLGRLDLQTIDGHSAAGHPLATRLRAAGFVPSTRGLVLYPPRPHAPHPRADARG</sequence>
<accession>A0A934KIG9</accession>
<dbReference type="InterPro" id="IPR052511">
    <property type="entry name" value="ATP-dep_Helicase"/>
</dbReference>
<reference evidence="11 12" key="1">
    <citation type="submission" date="2020-10" db="EMBL/GenBank/DDBJ databases">
        <title>Ca. Dormibacterota MAGs.</title>
        <authorList>
            <person name="Montgomery K."/>
        </authorList>
    </citation>
    <scope>NUCLEOTIDE SEQUENCE [LARGE SCALE GENOMIC DNA]</scope>
    <source>
        <strain evidence="11">Mitchell_Peninsula_5</strain>
    </source>
</reference>
<dbReference type="Proteomes" id="UP000614410">
    <property type="component" value="Unassembled WGS sequence"/>
</dbReference>
<comment type="caution">
    <text evidence="11">The sequence shown here is derived from an EMBL/GenBank/DDBJ whole genome shotgun (WGS) entry which is preliminary data.</text>
</comment>
<dbReference type="CDD" id="cd18796">
    <property type="entry name" value="SF2_C_LHR"/>
    <property type="match status" value="1"/>
</dbReference>
<keyword evidence="3" id="KW-0378">Hydrolase</keyword>
<evidence type="ECO:0000256" key="2">
    <source>
        <dbReference type="ARBA" id="ARBA00022763"/>
    </source>
</evidence>
<evidence type="ECO:0000256" key="4">
    <source>
        <dbReference type="ARBA" id="ARBA00022806"/>
    </source>
</evidence>
<dbReference type="SMART" id="SM00382">
    <property type="entry name" value="AAA"/>
    <property type="match status" value="1"/>
</dbReference>
<dbReference type="Pfam" id="PF08494">
    <property type="entry name" value="DEAD_assoc"/>
    <property type="match status" value="1"/>
</dbReference>
<feature type="domain" description="Helicase ATP-binding" evidence="9">
    <location>
        <begin position="30"/>
        <end position="222"/>
    </location>
</feature>
<keyword evidence="4 11" id="KW-0347">Helicase</keyword>
<keyword evidence="8" id="KW-0413">Isomerase</keyword>
<dbReference type="EMBL" id="JAEKNN010000012">
    <property type="protein sequence ID" value="MBJ7608397.1"/>
    <property type="molecule type" value="Genomic_DNA"/>
</dbReference>
<evidence type="ECO:0000256" key="7">
    <source>
        <dbReference type="ARBA" id="ARBA00023204"/>
    </source>
</evidence>
<dbReference type="PROSITE" id="PS51192">
    <property type="entry name" value="HELICASE_ATP_BIND_1"/>
    <property type="match status" value="1"/>
</dbReference>
<dbReference type="GO" id="GO:0003677">
    <property type="term" value="F:DNA binding"/>
    <property type="evidence" value="ECO:0007669"/>
    <property type="project" value="UniProtKB-KW"/>
</dbReference>
<proteinExistence type="predicted"/>
<keyword evidence="6" id="KW-0238">DNA-binding</keyword>
<protein>
    <submittedName>
        <fullName evidence="11">DEAD/DEAH box helicase</fullName>
    </submittedName>
</protein>
<evidence type="ECO:0000256" key="6">
    <source>
        <dbReference type="ARBA" id="ARBA00023125"/>
    </source>
</evidence>
<evidence type="ECO:0000256" key="3">
    <source>
        <dbReference type="ARBA" id="ARBA00022801"/>
    </source>
</evidence>
<dbReference type="SUPFAM" id="SSF52540">
    <property type="entry name" value="P-loop containing nucleoside triphosphate hydrolases"/>
    <property type="match status" value="1"/>
</dbReference>
<dbReference type="PROSITE" id="PS51194">
    <property type="entry name" value="HELICASE_CTER"/>
    <property type="match status" value="1"/>
</dbReference>
<dbReference type="InterPro" id="IPR055369">
    <property type="entry name" value="WH2_Lhr"/>
</dbReference>
<dbReference type="Pfam" id="PF19306">
    <property type="entry name" value="WHD_Lhr"/>
    <property type="match status" value="1"/>
</dbReference>
<feature type="domain" description="Helicase C-terminal" evidence="10">
    <location>
        <begin position="273"/>
        <end position="420"/>
    </location>
</feature>
<name>A0A934KIG9_9BACT</name>
<dbReference type="Pfam" id="PF23236">
    <property type="entry name" value="WHD_2nd_Lhr"/>
    <property type="match status" value="1"/>
</dbReference>
<evidence type="ECO:0000256" key="8">
    <source>
        <dbReference type="ARBA" id="ARBA00023235"/>
    </source>
</evidence>
<evidence type="ECO:0000313" key="12">
    <source>
        <dbReference type="Proteomes" id="UP000614410"/>
    </source>
</evidence>
<dbReference type="Pfam" id="PF23234">
    <property type="entry name" value="WHD_4th_Lhr"/>
    <property type="match status" value="1"/>
</dbReference>
<evidence type="ECO:0000259" key="9">
    <source>
        <dbReference type="PROSITE" id="PS51192"/>
    </source>
</evidence>
<keyword evidence="1" id="KW-0547">Nucleotide-binding</keyword>
<dbReference type="InterPro" id="IPR011545">
    <property type="entry name" value="DEAD/DEAH_box_helicase_dom"/>
</dbReference>
<dbReference type="SMART" id="SM00487">
    <property type="entry name" value="DEXDc"/>
    <property type="match status" value="1"/>
</dbReference>
<dbReference type="GO" id="GO:0016887">
    <property type="term" value="F:ATP hydrolysis activity"/>
    <property type="evidence" value="ECO:0007669"/>
    <property type="project" value="TreeGrafter"/>
</dbReference>
<dbReference type="InterPro" id="IPR001650">
    <property type="entry name" value="Helicase_C-like"/>
</dbReference>
<dbReference type="PANTHER" id="PTHR47962">
    <property type="entry name" value="ATP-DEPENDENT HELICASE LHR-RELATED-RELATED"/>
    <property type="match status" value="1"/>
</dbReference>
<keyword evidence="2" id="KW-0227">DNA damage</keyword>